<protein>
    <submittedName>
        <fullName evidence="1">Uncharacterized protein</fullName>
    </submittedName>
</protein>
<evidence type="ECO:0000313" key="2">
    <source>
        <dbReference type="Proteomes" id="UP000472263"/>
    </source>
</evidence>
<dbReference type="InParanoid" id="A0A667YLH1"/>
<keyword evidence="2" id="KW-1185">Reference proteome</keyword>
<dbReference type="Proteomes" id="UP000472263">
    <property type="component" value="Chromosome 14"/>
</dbReference>
<name>A0A667YLH1_9TELE</name>
<reference evidence="1" key="2">
    <citation type="submission" date="2025-08" db="UniProtKB">
        <authorList>
            <consortium name="Ensembl"/>
        </authorList>
    </citation>
    <scope>IDENTIFICATION</scope>
</reference>
<accession>A0A667YLH1</accession>
<dbReference type="Ensembl" id="ENSMMDT00005027805.1">
    <property type="protein sequence ID" value="ENSMMDP00005027233.1"/>
    <property type="gene ID" value="ENSMMDG00005012990.1"/>
</dbReference>
<reference evidence="1" key="1">
    <citation type="submission" date="2019-06" db="EMBL/GenBank/DDBJ databases">
        <authorList>
            <consortium name="Wellcome Sanger Institute Data Sharing"/>
        </authorList>
    </citation>
    <scope>NUCLEOTIDE SEQUENCE [LARGE SCALE GENOMIC DNA]</scope>
</reference>
<reference evidence="1" key="3">
    <citation type="submission" date="2025-09" db="UniProtKB">
        <authorList>
            <consortium name="Ensembl"/>
        </authorList>
    </citation>
    <scope>IDENTIFICATION</scope>
</reference>
<dbReference type="GeneTree" id="ENSGT00990000210935"/>
<dbReference type="AlphaFoldDB" id="A0A667YLH1"/>
<evidence type="ECO:0000313" key="1">
    <source>
        <dbReference type="Ensembl" id="ENSMMDP00005027233.1"/>
    </source>
</evidence>
<organism evidence="1 2">
    <name type="scientific">Myripristis murdjan</name>
    <name type="common">pinecone soldierfish</name>
    <dbReference type="NCBI Taxonomy" id="586833"/>
    <lineage>
        <taxon>Eukaryota</taxon>
        <taxon>Metazoa</taxon>
        <taxon>Chordata</taxon>
        <taxon>Craniata</taxon>
        <taxon>Vertebrata</taxon>
        <taxon>Euteleostomi</taxon>
        <taxon>Actinopterygii</taxon>
        <taxon>Neopterygii</taxon>
        <taxon>Teleostei</taxon>
        <taxon>Neoteleostei</taxon>
        <taxon>Acanthomorphata</taxon>
        <taxon>Holocentriformes</taxon>
        <taxon>Holocentridae</taxon>
        <taxon>Myripristis</taxon>
    </lineage>
</organism>
<proteinExistence type="predicted"/>
<sequence length="169" mass="18687">MLSRWHVIIEHQGYPPRSTPREHLCSTICCNSPQGSLRNISILDRLLLSLPVWLQLSINPATALHILQREPPGVRVTHICSIPLYLALSFSVTHTHMALSNNLVVLLCRHSWCVSLVRPGEMCCVSVWQTTASHPLFSSLASGRNTPVRTSHPDTCMYADVCSHSGGSV</sequence>